<dbReference type="PANTHER" id="PTHR30055:SF234">
    <property type="entry name" value="HTH-TYPE TRANSCRIPTIONAL REGULATOR BETI"/>
    <property type="match status" value="1"/>
</dbReference>
<dbReference type="PROSITE" id="PS01081">
    <property type="entry name" value="HTH_TETR_1"/>
    <property type="match status" value="1"/>
</dbReference>
<keyword evidence="1" id="KW-0805">Transcription regulation</keyword>
<dbReference type="Proteomes" id="UP000763557">
    <property type="component" value="Unassembled WGS sequence"/>
</dbReference>
<dbReference type="PANTHER" id="PTHR30055">
    <property type="entry name" value="HTH-TYPE TRANSCRIPTIONAL REGULATOR RUTR"/>
    <property type="match status" value="1"/>
</dbReference>
<dbReference type="PRINTS" id="PR00455">
    <property type="entry name" value="HTHTETR"/>
</dbReference>
<proteinExistence type="predicted"/>
<dbReference type="GO" id="GO:0003677">
    <property type="term" value="F:DNA binding"/>
    <property type="evidence" value="ECO:0007669"/>
    <property type="project" value="UniProtKB-KW"/>
</dbReference>
<gene>
    <name evidence="6" type="ORF">GC106_84090</name>
</gene>
<keyword evidence="3" id="KW-0804">Transcription</keyword>
<feature type="DNA-binding region" description="H-T-H motif" evidence="4">
    <location>
        <begin position="32"/>
        <end position="51"/>
    </location>
</feature>
<sequence>MPEPAGHLPSKAARVLAAAGELVLARGSRGVTIAEVARKAHIGKGTVYLYWKTKEDLLLDLVCRDFLSLADEIVVAVTDDPDLARPSRLCVNMLRATAAHPYVSALSGNDEELLGAMTDDPRSATLLDTLGPDAVMRQILPIWRANDLARTDWHLGDQALALDSLVSGFKLTTTRRPAPQVDDPGRVLAAAVTALLGPERATPQQVRATAAEGIRTLGEKRAVVLELLSQPVAPR</sequence>
<keyword evidence="2 4" id="KW-0238">DNA-binding</keyword>
<protein>
    <submittedName>
        <fullName evidence="6">DNA-binding transcriptional regulator, AcrR family</fullName>
    </submittedName>
</protein>
<organism evidence="6 7">
    <name type="scientific">Kibdelosporangium persicum</name>
    <dbReference type="NCBI Taxonomy" id="2698649"/>
    <lineage>
        <taxon>Bacteria</taxon>
        <taxon>Bacillati</taxon>
        <taxon>Actinomycetota</taxon>
        <taxon>Actinomycetes</taxon>
        <taxon>Pseudonocardiales</taxon>
        <taxon>Pseudonocardiaceae</taxon>
        <taxon>Kibdelosporangium</taxon>
    </lineage>
</organism>
<name>A0ABX2FI94_9PSEU</name>
<evidence type="ECO:0000259" key="5">
    <source>
        <dbReference type="PROSITE" id="PS50977"/>
    </source>
</evidence>
<accession>A0ABX2FI94</accession>
<dbReference type="Pfam" id="PF00440">
    <property type="entry name" value="TetR_N"/>
    <property type="match status" value="1"/>
</dbReference>
<dbReference type="InterPro" id="IPR023772">
    <property type="entry name" value="DNA-bd_HTH_TetR-type_CS"/>
</dbReference>
<dbReference type="InterPro" id="IPR050109">
    <property type="entry name" value="HTH-type_TetR-like_transc_reg"/>
</dbReference>
<dbReference type="PROSITE" id="PS50977">
    <property type="entry name" value="HTH_TETR_2"/>
    <property type="match status" value="1"/>
</dbReference>
<evidence type="ECO:0000313" key="6">
    <source>
        <dbReference type="EMBL" id="NRN71134.1"/>
    </source>
</evidence>
<evidence type="ECO:0000256" key="3">
    <source>
        <dbReference type="ARBA" id="ARBA00023163"/>
    </source>
</evidence>
<evidence type="ECO:0000256" key="2">
    <source>
        <dbReference type="ARBA" id="ARBA00023125"/>
    </source>
</evidence>
<dbReference type="InterPro" id="IPR001647">
    <property type="entry name" value="HTH_TetR"/>
</dbReference>
<dbReference type="InterPro" id="IPR009057">
    <property type="entry name" value="Homeodomain-like_sf"/>
</dbReference>
<dbReference type="RefSeq" id="WP_173142318.1">
    <property type="nucleotide sequence ID" value="NZ_CBCSGW010000045.1"/>
</dbReference>
<dbReference type="EMBL" id="JAAATY010000052">
    <property type="protein sequence ID" value="NRN71134.1"/>
    <property type="molecule type" value="Genomic_DNA"/>
</dbReference>
<feature type="domain" description="HTH tetR-type" evidence="5">
    <location>
        <begin position="9"/>
        <end position="69"/>
    </location>
</feature>
<evidence type="ECO:0000313" key="7">
    <source>
        <dbReference type="Proteomes" id="UP000763557"/>
    </source>
</evidence>
<evidence type="ECO:0000256" key="4">
    <source>
        <dbReference type="PROSITE-ProRule" id="PRU00335"/>
    </source>
</evidence>
<comment type="caution">
    <text evidence="6">The sequence shown here is derived from an EMBL/GenBank/DDBJ whole genome shotgun (WGS) entry which is preliminary data.</text>
</comment>
<dbReference type="SUPFAM" id="SSF46689">
    <property type="entry name" value="Homeodomain-like"/>
    <property type="match status" value="1"/>
</dbReference>
<evidence type="ECO:0000256" key="1">
    <source>
        <dbReference type="ARBA" id="ARBA00023015"/>
    </source>
</evidence>
<reference evidence="6 7" key="1">
    <citation type="submission" date="2020-01" db="EMBL/GenBank/DDBJ databases">
        <title>Kibdelosporangium persica a novel Actinomycetes from a hot desert in Iran.</title>
        <authorList>
            <person name="Safaei N."/>
            <person name="Zaburannyi N."/>
            <person name="Mueller R."/>
            <person name="Wink J."/>
        </authorList>
    </citation>
    <scope>NUCLEOTIDE SEQUENCE [LARGE SCALE GENOMIC DNA]</scope>
    <source>
        <strain evidence="6 7">4NS15</strain>
    </source>
</reference>
<dbReference type="Gene3D" id="1.10.357.10">
    <property type="entry name" value="Tetracycline Repressor, domain 2"/>
    <property type="match status" value="1"/>
</dbReference>
<keyword evidence="7" id="KW-1185">Reference proteome</keyword>